<feature type="region of interest" description="Disordered" evidence="3">
    <location>
        <begin position="141"/>
        <end position="162"/>
    </location>
</feature>
<protein>
    <recommendedName>
        <fullName evidence="4">RRM domain-containing protein</fullName>
    </recommendedName>
</protein>
<evidence type="ECO:0000256" key="3">
    <source>
        <dbReference type="SAM" id="MobiDB-lite"/>
    </source>
</evidence>
<feature type="region of interest" description="Disordered" evidence="3">
    <location>
        <begin position="571"/>
        <end position="628"/>
    </location>
</feature>
<evidence type="ECO:0000259" key="4">
    <source>
        <dbReference type="PROSITE" id="PS50102"/>
    </source>
</evidence>
<feature type="compositionally biased region" description="Low complexity" evidence="3">
    <location>
        <begin position="285"/>
        <end position="305"/>
    </location>
</feature>
<feature type="region of interest" description="Disordered" evidence="3">
    <location>
        <begin position="502"/>
        <end position="536"/>
    </location>
</feature>
<evidence type="ECO:0000313" key="6">
    <source>
        <dbReference type="Proteomes" id="UP000245942"/>
    </source>
</evidence>
<dbReference type="AlphaFoldDB" id="A0A316U6T3"/>
<feature type="compositionally biased region" description="Polar residues" evidence="3">
    <location>
        <begin position="153"/>
        <end position="162"/>
    </location>
</feature>
<accession>A0A316U6T3</accession>
<reference evidence="5 6" key="1">
    <citation type="journal article" date="2018" name="Mol. Biol. Evol.">
        <title>Broad Genomic Sampling Reveals a Smut Pathogenic Ancestry of the Fungal Clade Ustilaginomycotina.</title>
        <authorList>
            <person name="Kijpornyongpan T."/>
            <person name="Mondo S.J."/>
            <person name="Barry K."/>
            <person name="Sandor L."/>
            <person name="Lee J."/>
            <person name="Lipzen A."/>
            <person name="Pangilinan J."/>
            <person name="LaButti K."/>
            <person name="Hainaut M."/>
            <person name="Henrissat B."/>
            <person name="Grigoriev I.V."/>
            <person name="Spatafora J.W."/>
            <person name="Aime M.C."/>
        </authorList>
    </citation>
    <scope>NUCLEOTIDE SEQUENCE [LARGE SCALE GENOMIC DNA]</scope>
    <source>
        <strain evidence="5 6">MCA 4718</strain>
    </source>
</reference>
<sequence>MIRPAGGTSLPLPSPMSLPPSHLGPGAPVQPALQPSHMLTPHDLARWVTITNLPREANEAWLRMVFARICTVQSVELNPLTGPGVAYLQFASPDHARAALTMDGYVALGITLRVSPGRNTTLQNLSIFGRKDSMHTAYSPTLVGDGSLPPGTTPSRRNGSLSLPNHRILEQAQSPPHKNLYILNLPLDATSDQLAALFSAHGTVVHCVILAMLDAQARRRGFIDMSSPQEAKEAIESLNGFVWHGYPIEVSYAIVQRSGGPLSGPNIVRRTVPRSRWNCGPRRQPVQPSASPSPSSGSSERSFNPIITDGMASSGNRLHAANGPETSVCIDPHTIFVTGLDPVAILDDEDFANSLRPFGKVVACSLSRDVNGMSLGYGVASFSSSAEAASAQTALDGKIQNGVQLSCKNLHYTRMPSTSPQMPPLLSLSSVGGLPERLMTPTSYTGGAASAPLCASKSVSDYWTRPDATPSPYAKEFLPLNRSFSDSQHNPHLAQPVYVGFDLTPASSPEDSRDDSGVTQASMKLTTPSESPDIDAKKLSCNKEGAVAAINSVSADGLWDPIFNEANGTARRAHGEQGTGVPSFGPIGSSPPRKEIQPLSADNMSNATSGLGLSSLSLGSGGREDHAA</sequence>
<dbReference type="SUPFAM" id="SSF54928">
    <property type="entry name" value="RNA-binding domain, RBD"/>
    <property type="match status" value="2"/>
</dbReference>
<dbReference type="InterPro" id="IPR050502">
    <property type="entry name" value="Euk_RNA-bind_prot"/>
</dbReference>
<dbReference type="RefSeq" id="XP_025347213.1">
    <property type="nucleotide sequence ID" value="XM_025494370.1"/>
</dbReference>
<dbReference type="GeneID" id="37016104"/>
<name>A0A316U6T3_9BASI</name>
<feature type="region of interest" description="Disordered" evidence="3">
    <location>
        <begin position="274"/>
        <end position="308"/>
    </location>
</feature>
<dbReference type="STRING" id="1684307.A0A316U6T3"/>
<dbReference type="Gene3D" id="3.30.70.330">
    <property type="match status" value="3"/>
</dbReference>
<feature type="domain" description="RRM" evidence="4">
    <location>
        <begin position="178"/>
        <end position="255"/>
    </location>
</feature>
<dbReference type="GO" id="GO:0003729">
    <property type="term" value="F:mRNA binding"/>
    <property type="evidence" value="ECO:0007669"/>
    <property type="project" value="TreeGrafter"/>
</dbReference>
<feature type="domain" description="RRM" evidence="4">
    <location>
        <begin position="333"/>
        <end position="405"/>
    </location>
</feature>
<evidence type="ECO:0000313" key="5">
    <source>
        <dbReference type="EMBL" id="PWN20053.1"/>
    </source>
</evidence>
<feature type="compositionally biased region" description="Low complexity" evidence="3">
    <location>
        <begin position="1"/>
        <end position="11"/>
    </location>
</feature>
<keyword evidence="6" id="KW-1185">Reference proteome</keyword>
<dbReference type="Pfam" id="PF00076">
    <property type="entry name" value="RRM_1"/>
    <property type="match status" value="3"/>
</dbReference>
<keyword evidence="1 2" id="KW-0694">RNA-binding</keyword>
<dbReference type="OrthoDB" id="6159137at2759"/>
<organism evidence="5 6">
    <name type="scientific">Pseudomicrostroma glucosiphilum</name>
    <dbReference type="NCBI Taxonomy" id="1684307"/>
    <lineage>
        <taxon>Eukaryota</taxon>
        <taxon>Fungi</taxon>
        <taxon>Dikarya</taxon>
        <taxon>Basidiomycota</taxon>
        <taxon>Ustilaginomycotina</taxon>
        <taxon>Exobasidiomycetes</taxon>
        <taxon>Microstromatales</taxon>
        <taxon>Microstromatales incertae sedis</taxon>
        <taxon>Pseudomicrostroma</taxon>
    </lineage>
</organism>
<evidence type="ECO:0000256" key="1">
    <source>
        <dbReference type="ARBA" id="ARBA00022884"/>
    </source>
</evidence>
<dbReference type="InterPro" id="IPR035979">
    <property type="entry name" value="RBD_domain_sf"/>
</dbReference>
<dbReference type="PROSITE" id="PS50102">
    <property type="entry name" value="RRM"/>
    <property type="match status" value="3"/>
</dbReference>
<dbReference type="InterPro" id="IPR000504">
    <property type="entry name" value="RRM_dom"/>
</dbReference>
<dbReference type="Proteomes" id="UP000245942">
    <property type="component" value="Unassembled WGS sequence"/>
</dbReference>
<feature type="compositionally biased region" description="Low complexity" evidence="3">
    <location>
        <begin position="609"/>
        <end position="618"/>
    </location>
</feature>
<dbReference type="CDD" id="cd00590">
    <property type="entry name" value="RRM_SF"/>
    <property type="match status" value="2"/>
</dbReference>
<dbReference type="InterPro" id="IPR012677">
    <property type="entry name" value="Nucleotide-bd_a/b_plait_sf"/>
</dbReference>
<dbReference type="SMART" id="SM00360">
    <property type="entry name" value="RRM"/>
    <property type="match status" value="3"/>
</dbReference>
<feature type="region of interest" description="Disordered" evidence="3">
    <location>
        <begin position="1"/>
        <end position="35"/>
    </location>
</feature>
<evidence type="ECO:0000256" key="2">
    <source>
        <dbReference type="PROSITE-ProRule" id="PRU00176"/>
    </source>
</evidence>
<proteinExistence type="predicted"/>
<dbReference type="PANTHER" id="PTHR48025:SF1">
    <property type="entry name" value="RRM DOMAIN-CONTAINING PROTEIN"/>
    <property type="match status" value="1"/>
</dbReference>
<dbReference type="GO" id="GO:0005634">
    <property type="term" value="C:nucleus"/>
    <property type="evidence" value="ECO:0007669"/>
    <property type="project" value="TreeGrafter"/>
</dbReference>
<feature type="compositionally biased region" description="Polar residues" evidence="3">
    <location>
        <begin position="517"/>
        <end position="530"/>
    </location>
</feature>
<dbReference type="PANTHER" id="PTHR48025">
    <property type="entry name" value="OS02G0815200 PROTEIN"/>
    <property type="match status" value="1"/>
</dbReference>
<gene>
    <name evidence="5" type="ORF">BCV69DRAFT_299801</name>
</gene>
<feature type="domain" description="RRM" evidence="4">
    <location>
        <begin position="46"/>
        <end position="119"/>
    </location>
</feature>
<dbReference type="EMBL" id="KZ819329">
    <property type="protein sequence ID" value="PWN20053.1"/>
    <property type="molecule type" value="Genomic_DNA"/>
</dbReference>